<sequence>MAEPAHSDEPLLKTPLHAEHVALGARMVPFAGYDMPVQYPAGILTEHNWTREHAGLFDVSHMGQAFLVAEDKSHETVAKALEALIPADVLNLKPNQQRYSQLLSQDGGILDDLMVTRVGAPGHEGWLYLVVNASMKDADYAHIQARLPKGVSLNPKDGLALMALQGPSAAAVLAKLAPETADVPFMMSADVQIDGIWCHVSRSGYTGEDGFEISCHAADAAKLWNTLLADPEVKAIGLGARDSLRLEAGLCLYGHDIDTTTSPIEAGLIWSIQKRRREEGGFPGAERVQREIRDGASRVRVGIKPEGRAPAREGTVITTPDGREVGIVTSGGFGPTVNGPVAMGYVAKDVSAIGTDLHLIVRGKPLPAKVAAMPFAPHRYKR</sequence>
<comment type="catalytic activity">
    <reaction evidence="6">
        <text>N(6)-[(R)-S(8)-aminomethyldihydrolipoyl]-L-lysyl-[protein] + (6S)-5,6,7,8-tetrahydrofolate = N(6)-[(R)-dihydrolipoyl]-L-lysyl-[protein] + (6R)-5,10-methylene-5,6,7,8-tetrahydrofolate + NH4(+)</text>
        <dbReference type="Rhea" id="RHEA:16945"/>
        <dbReference type="Rhea" id="RHEA-COMP:10475"/>
        <dbReference type="Rhea" id="RHEA-COMP:10492"/>
        <dbReference type="ChEBI" id="CHEBI:15636"/>
        <dbReference type="ChEBI" id="CHEBI:28938"/>
        <dbReference type="ChEBI" id="CHEBI:57453"/>
        <dbReference type="ChEBI" id="CHEBI:83100"/>
        <dbReference type="ChEBI" id="CHEBI:83143"/>
        <dbReference type="EC" id="2.1.2.10"/>
    </reaction>
</comment>
<evidence type="ECO:0000256" key="2">
    <source>
        <dbReference type="ARBA" id="ARBA00012616"/>
    </source>
</evidence>
<protein>
    <recommendedName>
        <fullName evidence="2">aminomethyltransferase</fullName>
        <ecNumber evidence="2">2.1.2.10</ecNumber>
    </recommendedName>
    <alternativeName>
        <fullName evidence="5">Glycine cleavage system T protein</fullName>
    </alternativeName>
</protein>
<evidence type="ECO:0000256" key="3">
    <source>
        <dbReference type="ARBA" id="ARBA00022576"/>
    </source>
</evidence>
<feature type="binding site" evidence="7">
    <location>
        <position position="212"/>
    </location>
    <ligand>
        <name>substrate</name>
    </ligand>
</feature>
<dbReference type="NCBIfam" id="NF010093">
    <property type="entry name" value="PRK13579.1"/>
    <property type="match status" value="1"/>
</dbReference>
<comment type="similarity">
    <text evidence="1">Belongs to the GcvT family.</text>
</comment>
<dbReference type="EMBL" id="CP016616">
    <property type="protein sequence ID" value="ANY77839.1"/>
    <property type="molecule type" value="Genomic_DNA"/>
</dbReference>
<dbReference type="Pfam" id="PF01571">
    <property type="entry name" value="GCV_T"/>
    <property type="match status" value="1"/>
</dbReference>
<dbReference type="EC" id="2.1.2.10" evidence="2"/>
<dbReference type="InterPro" id="IPR006222">
    <property type="entry name" value="GCVT_N"/>
</dbReference>
<evidence type="ECO:0000256" key="7">
    <source>
        <dbReference type="PIRSR" id="PIRSR006487-1"/>
    </source>
</evidence>
<keyword evidence="4" id="KW-0808">Transferase</keyword>
<dbReference type="GO" id="GO:0005960">
    <property type="term" value="C:glycine cleavage complex"/>
    <property type="evidence" value="ECO:0007669"/>
    <property type="project" value="InterPro"/>
</dbReference>
<evidence type="ECO:0000256" key="5">
    <source>
        <dbReference type="ARBA" id="ARBA00031395"/>
    </source>
</evidence>
<dbReference type="PANTHER" id="PTHR43757:SF2">
    <property type="entry name" value="AMINOMETHYLTRANSFERASE, MITOCHONDRIAL"/>
    <property type="match status" value="1"/>
</dbReference>
<dbReference type="SUPFAM" id="SSF103025">
    <property type="entry name" value="Folate-binding domain"/>
    <property type="match status" value="1"/>
</dbReference>
<feature type="domain" description="GCVT N-terminal" evidence="8">
    <location>
        <begin position="16"/>
        <end position="274"/>
    </location>
</feature>
<dbReference type="Gene3D" id="4.10.1250.10">
    <property type="entry name" value="Aminomethyltransferase fragment"/>
    <property type="match status" value="1"/>
</dbReference>
<evidence type="ECO:0000313" key="10">
    <source>
        <dbReference type="EMBL" id="ANY77839.1"/>
    </source>
</evidence>
<organism evidence="10">
    <name type="scientific">Microvirga ossetica</name>
    <dbReference type="NCBI Taxonomy" id="1882682"/>
    <lineage>
        <taxon>Bacteria</taxon>
        <taxon>Pseudomonadati</taxon>
        <taxon>Pseudomonadota</taxon>
        <taxon>Alphaproteobacteria</taxon>
        <taxon>Hyphomicrobiales</taxon>
        <taxon>Methylobacteriaceae</taxon>
        <taxon>Microvirga</taxon>
    </lineage>
</organism>
<dbReference type="InterPro" id="IPR013977">
    <property type="entry name" value="GcvT_C"/>
</dbReference>
<evidence type="ECO:0000259" key="9">
    <source>
        <dbReference type="Pfam" id="PF08669"/>
    </source>
</evidence>
<dbReference type="SUPFAM" id="SSF101790">
    <property type="entry name" value="Aminomethyltransferase beta-barrel domain"/>
    <property type="match status" value="1"/>
</dbReference>
<dbReference type="KEGG" id="moc:BB934_05980"/>
<dbReference type="InterPro" id="IPR028896">
    <property type="entry name" value="GcvT/YgfZ/DmdA"/>
</dbReference>
<dbReference type="NCBIfam" id="TIGR00528">
    <property type="entry name" value="gcvT"/>
    <property type="match status" value="1"/>
</dbReference>
<gene>
    <name evidence="10" type="primary">gcvT</name>
    <name evidence="10" type="ORF">BB934_05980</name>
</gene>
<evidence type="ECO:0000256" key="4">
    <source>
        <dbReference type="ARBA" id="ARBA00022679"/>
    </source>
</evidence>
<dbReference type="OrthoDB" id="9774591at2"/>
<dbReference type="GO" id="GO:0008483">
    <property type="term" value="F:transaminase activity"/>
    <property type="evidence" value="ECO:0007669"/>
    <property type="project" value="UniProtKB-KW"/>
</dbReference>
<dbReference type="Gene3D" id="3.30.1360.120">
    <property type="entry name" value="Probable tRNA modification gtpase trme, domain 1"/>
    <property type="match status" value="1"/>
</dbReference>
<accession>A0A1B2ED39</accession>
<dbReference type="GO" id="GO:0006546">
    <property type="term" value="P:glycine catabolic process"/>
    <property type="evidence" value="ECO:0007669"/>
    <property type="project" value="InterPro"/>
</dbReference>
<dbReference type="InterPro" id="IPR006223">
    <property type="entry name" value="GcvT"/>
</dbReference>
<dbReference type="Gene3D" id="2.40.30.110">
    <property type="entry name" value="Aminomethyltransferase beta-barrel domains"/>
    <property type="match status" value="1"/>
</dbReference>
<dbReference type="InterPro" id="IPR027266">
    <property type="entry name" value="TrmE/GcvT-like"/>
</dbReference>
<dbReference type="RefSeq" id="WP_099508823.1">
    <property type="nucleotide sequence ID" value="NZ_CP016616.1"/>
</dbReference>
<keyword evidence="3" id="KW-0032">Aminotransferase</keyword>
<proteinExistence type="inferred from homology"/>
<dbReference type="PANTHER" id="PTHR43757">
    <property type="entry name" value="AMINOMETHYLTRANSFERASE"/>
    <property type="match status" value="1"/>
</dbReference>
<dbReference type="NCBIfam" id="NF001567">
    <property type="entry name" value="PRK00389.1"/>
    <property type="match status" value="1"/>
</dbReference>
<dbReference type="Pfam" id="PF08669">
    <property type="entry name" value="GCV_T_C"/>
    <property type="match status" value="1"/>
</dbReference>
<dbReference type="InterPro" id="IPR029043">
    <property type="entry name" value="GcvT/YgfZ_C"/>
</dbReference>
<reference evidence="10" key="1">
    <citation type="submission" date="2016-07" db="EMBL/GenBank/DDBJ databases">
        <title>Microvirga ossetica sp. nov. a new species of rhizobia isolated from root nodules of the legume species Vicia alpestris Steven originated from North Ossetia region in the Caucasus.</title>
        <authorList>
            <person name="Safronova V.I."/>
            <person name="Kuznetsova I.G."/>
            <person name="Sazanova A.L."/>
            <person name="Belimov A."/>
            <person name="Andronov E."/>
            <person name="Osledkin Y.S."/>
            <person name="Onishchuk O.P."/>
            <person name="Kurchak O.N."/>
            <person name="Shaposhnikov A.I."/>
            <person name="Willems A."/>
            <person name="Tikhonovich I.A."/>
        </authorList>
    </citation>
    <scope>NUCLEOTIDE SEQUENCE [LARGE SCALE GENOMIC DNA]</scope>
    <source>
        <strain evidence="10">V5/3M</strain>
    </source>
</reference>
<name>A0A1B2ED39_9HYPH</name>
<dbReference type="PIRSF" id="PIRSF006487">
    <property type="entry name" value="GcvT"/>
    <property type="match status" value="1"/>
</dbReference>
<dbReference type="GO" id="GO:0004047">
    <property type="term" value="F:aminomethyltransferase activity"/>
    <property type="evidence" value="ECO:0007669"/>
    <property type="project" value="UniProtKB-EC"/>
</dbReference>
<dbReference type="Gene3D" id="3.30.70.1400">
    <property type="entry name" value="Aminomethyltransferase beta-barrel domains"/>
    <property type="match status" value="1"/>
</dbReference>
<evidence type="ECO:0000256" key="1">
    <source>
        <dbReference type="ARBA" id="ARBA00008609"/>
    </source>
</evidence>
<feature type="domain" description="Aminomethyltransferase C-terminal" evidence="9">
    <location>
        <begin position="298"/>
        <end position="375"/>
    </location>
</feature>
<dbReference type="AlphaFoldDB" id="A0A1B2ED39"/>
<evidence type="ECO:0000259" key="8">
    <source>
        <dbReference type="Pfam" id="PF01571"/>
    </source>
</evidence>
<evidence type="ECO:0000256" key="6">
    <source>
        <dbReference type="ARBA" id="ARBA00047665"/>
    </source>
</evidence>